<evidence type="ECO:0000259" key="2">
    <source>
        <dbReference type="Pfam" id="PF05569"/>
    </source>
</evidence>
<dbReference type="PANTHER" id="PTHR34978:SF3">
    <property type="entry name" value="SLR0241 PROTEIN"/>
    <property type="match status" value="1"/>
</dbReference>
<organism evidence="3 4">
    <name type="scientific">Spirosoma endbachense</name>
    <dbReference type="NCBI Taxonomy" id="2666025"/>
    <lineage>
        <taxon>Bacteria</taxon>
        <taxon>Pseudomonadati</taxon>
        <taxon>Bacteroidota</taxon>
        <taxon>Cytophagia</taxon>
        <taxon>Cytophagales</taxon>
        <taxon>Cytophagaceae</taxon>
        <taxon>Spirosoma</taxon>
    </lineage>
</organism>
<gene>
    <name evidence="3" type="ORF">GJR95_11835</name>
</gene>
<name>A0A6P1VU79_9BACT</name>
<feature type="domain" description="Peptidase M56" evidence="2">
    <location>
        <begin position="114"/>
        <end position="318"/>
    </location>
</feature>
<dbReference type="Gene3D" id="3.30.2010.10">
    <property type="entry name" value="Metalloproteases ('zincins'), catalytic domain"/>
    <property type="match status" value="1"/>
</dbReference>
<dbReference type="InterPro" id="IPR052173">
    <property type="entry name" value="Beta-lactam_resp_regulator"/>
</dbReference>
<dbReference type="PANTHER" id="PTHR34978">
    <property type="entry name" value="POSSIBLE SENSOR-TRANSDUCER PROTEIN BLAR"/>
    <property type="match status" value="1"/>
</dbReference>
<feature type="transmembrane region" description="Helical" evidence="1">
    <location>
        <begin position="55"/>
        <end position="75"/>
    </location>
</feature>
<protein>
    <recommendedName>
        <fullName evidence="2">Peptidase M56 domain-containing protein</fullName>
    </recommendedName>
</protein>
<proteinExistence type="predicted"/>
<dbReference type="RefSeq" id="WP_198424838.1">
    <property type="nucleotide sequence ID" value="NZ_CP045997.1"/>
</dbReference>
<accession>A0A6P1VU79</accession>
<keyword evidence="1" id="KW-0812">Transmembrane</keyword>
<evidence type="ECO:0000313" key="3">
    <source>
        <dbReference type="EMBL" id="QHV95652.1"/>
    </source>
</evidence>
<feature type="transmembrane region" description="Helical" evidence="1">
    <location>
        <begin position="20"/>
        <end position="43"/>
    </location>
</feature>
<dbReference type="Pfam" id="PF05569">
    <property type="entry name" value="Peptidase_M56"/>
    <property type="match status" value="1"/>
</dbReference>
<evidence type="ECO:0000256" key="1">
    <source>
        <dbReference type="SAM" id="Phobius"/>
    </source>
</evidence>
<dbReference type="KEGG" id="senf:GJR95_11835"/>
<dbReference type="AlphaFoldDB" id="A0A6P1VU79"/>
<reference evidence="3 4" key="1">
    <citation type="submission" date="2019-11" db="EMBL/GenBank/DDBJ databases">
        <title>Spirosoma endbachense sp. nov., isolated from a natural salt meadow.</title>
        <authorList>
            <person name="Rojas J."/>
            <person name="Ambika Manirajan B."/>
            <person name="Ratering S."/>
            <person name="Suarez C."/>
            <person name="Geissler-Plaum R."/>
            <person name="Schnell S."/>
        </authorList>
    </citation>
    <scope>NUCLEOTIDE SEQUENCE [LARGE SCALE GENOMIC DNA]</scope>
    <source>
        <strain evidence="3 4">I-24</strain>
    </source>
</reference>
<dbReference type="EMBL" id="CP045997">
    <property type="protein sequence ID" value="QHV95652.1"/>
    <property type="molecule type" value="Genomic_DNA"/>
</dbReference>
<dbReference type="CDD" id="cd07341">
    <property type="entry name" value="M56_BlaR1_MecR1_like"/>
    <property type="match status" value="1"/>
</dbReference>
<sequence length="470" mass="52668">MTVFGQLNQLSNSPAVTALTWTLFHSLWQGVLVAILTGIIISATKRAKPVLRYQLLCLLLLLLLFTSVLTFWYQYHLQPQQISFFGSQLKQYPDGQLPDHLPGGARNVRWLLKGLIAMIADFISQHTDAIAAVWLVFFLIKSVRIGFALGFTAYIRQYRSAEASPYWTAKLDVLRTQLSVAKPVLLLESALLTIPVVYGHLKPVILIPLGLLSQLPPGQIEAIVVHELMHIRRNDYLVNLLQQVSEVVFFFNPALLWLSACIREEREYCCDELAIAQLGHRRQYAEALIRFKELSLTSSPSGGIAFTGTRTSLLSRISRIVTKQNHPLSLAEKSALFICGLALIVFFGFYKTPSQLALSPVSPPTKQTNVDFPLGKVIAEISEDLLKEGIVQTTKGLSFELTNTGLQVGGVRQPAQVWQKLYNKYLKFSPYPIKPDYRNDSDFGIYYNAGTYVFGIGTKPPAWKNYTSSL</sequence>
<feature type="transmembrane region" description="Helical" evidence="1">
    <location>
        <begin position="334"/>
        <end position="350"/>
    </location>
</feature>
<keyword evidence="1" id="KW-1133">Transmembrane helix</keyword>
<feature type="transmembrane region" description="Helical" evidence="1">
    <location>
        <begin position="131"/>
        <end position="155"/>
    </location>
</feature>
<dbReference type="InterPro" id="IPR008756">
    <property type="entry name" value="Peptidase_M56"/>
</dbReference>
<keyword evidence="1" id="KW-0472">Membrane</keyword>
<evidence type="ECO:0000313" key="4">
    <source>
        <dbReference type="Proteomes" id="UP000464577"/>
    </source>
</evidence>
<keyword evidence="4" id="KW-1185">Reference proteome</keyword>
<dbReference type="Proteomes" id="UP000464577">
    <property type="component" value="Chromosome"/>
</dbReference>